<dbReference type="EMBL" id="JADIML010000134">
    <property type="protein sequence ID" value="MBO8463224.1"/>
    <property type="molecule type" value="Genomic_DNA"/>
</dbReference>
<feature type="non-terminal residue" evidence="1">
    <location>
        <position position="27"/>
    </location>
</feature>
<reference evidence="1" key="2">
    <citation type="journal article" date="2021" name="PeerJ">
        <title>Extensive microbial diversity within the chicken gut microbiome revealed by metagenomics and culture.</title>
        <authorList>
            <person name="Gilroy R."/>
            <person name="Ravi A."/>
            <person name="Getino M."/>
            <person name="Pursley I."/>
            <person name="Horton D.L."/>
            <person name="Alikhan N.F."/>
            <person name="Baker D."/>
            <person name="Gharbi K."/>
            <person name="Hall N."/>
            <person name="Watson M."/>
            <person name="Adriaenssens E.M."/>
            <person name="Foster-Nyarko E."/>
            <person name="Jarju S."/>
            <person name="Secka A."/>
            <person name="Antonio M."/>
            <person name="Oren A."/>
            <person name="Chaudhuri R.R."/>
            <person name="La Ragione R."/>
            <person name="Hildebrand F."/>
            <person name="Pallen M.J."/>
        </authorList>
    </citation>
    <scope>NUCLEOTIDE SEQUENCE</scope>
    <source>
        <strain evidence="1">E3-2379</strain>
    </source>
</reference>
<proteinExistence type="predicted"/>
<dbReference type="Proteomes" id="UP000823618">
    <property type="component" value="Unassembled WGS sequence"/>
</dbReference>
<accession>A0A9D9I0X4</accession>
<sequence>MRNIKLTIEYDGGRYDGWQRLGKDESS</sequence>
<gene>
    <name evidence="1" type="ORF">IAC13_04750</name>
</gene>
<name>A0A9D9I0X4_9FIRM</name>
<organism evidence="1 2">
    <name type="scientific">Candidatus Scybalomonas excrementavium</name>
    <dbReference type="NCBI Taxonomy" id="2840943"/>
    <lineage>
        <taxon>Bacteria</taxon>
        <taxon>Bacillati</taxon>
        <taxon>Bacillota</taxon>
        <taxon>Clostridia</taxon>
        <taxon>Lachnospirales</taxon>
        <taxon>Lachnospiraceae</taxon>
        <taxon>Lachnospiraceae incertae sedis</taxon>
        <taxon>Candidatus Scybalomonas</taxon>
    </lineage>
</organism>
<reference evidence="1" key="1">
    <citation type="submission" date="2020-10" db="EMBL/GenBank/DDBJ databases">
        <authorList>
            <person name="Gilroy R."/>
        </authorList>
    </citation>
    <scope>NUCLEOTIDE SEQUENCE</scope>
    <source>
        <strain evidence="1">E3-2379</strain>
    </source>
</reference>
<comment type="caution">
    <text evidence="1">The sequence shown here is derived from an EMBL/GenBank/DDBJ whole genome shotgun (WGS) entry which is preliminary data.</text>
</comment>
<protein>
    <submittedName>
        <fullName evidence="1">tRNA pseudouridine synthase A</fullName>
    </submittedName>
</protein>
<evidence type="ECO:0000313" key="1">
    <source>
        <dbReference type="EMBL" id="MBO8463224.1"/>
    </source>
</evidence>
<evidence type="ECO:0000313" key="2">
    <source>
        <dbReference type="Proteomes" id="UP000823618"/>
    </source>
</evidence>
<dbReference type="AlphaFoldDB" id="A0A9D9I0X4"/>